<dbReference type="CDD" id="cd23763">
    <property type="entry name" value="ASKHA_ATPase_ROK"/>
    <property type="match status" value="1"/>
</dbReference>
<dbReference type="AlphaFoldDB" id="A0A2T3KEA2"/>
<dbReference type="InterPro" id="IPR036390">
    <property type="entry name" value="WH_DNA-bd_sf"/>
</dbReference>
<dbReference type="PANTHER" id="PTHR18964:SF149">
    <property type="entry name" value="BIFUNCTIONAL UDP-N-ACETYLGLUCOSAMINE 2-EPIMERASE_N-ACETYLMANNOSAMINE KINASE"/>
    <property type="match status" value="1"/>
</dbReference>
<dbReference type="InterPro" id="IPR000600">
    <property type="entry name" value="ROK"/>
</dbReference>
<organism evidence="2 3">
    <name type="scientific">Photobacterium kishitanii</name>
    <dbReference type="NCBI Taxonomy" id="318456"/>
    <lineage>
        <taxon>Bacteria</taxon>
        <taxon>Pseudomonadati</taxon>
        <taxon>Pseudomonadota</taxon>
        <taxon>Gammaproteobacteria</taxon>
        <taxon>Vibrionales</taxon>
        <taxon>Vibrionaceae</taxon>
        <taxon>Photobacterium</taxon>
    </lineage>
</organism>
<comment type="caution">
    <text evidence="2">The sequence shown here is derived from an EMBL/GenBank/DDBJ whole genome shotgun (WGS) entry which is preliminary data.</text>
</comment>
<dbReference type="PANTHER" id="PTHR18964">
    <property type="entry name" value="ROK (REPRESSOR, ORF, KINASE) FAMILY"/>
    <property type="match status" value="1"/>
</dbReference>
<dbReference type="Pfam" id="PF00480">
    <property type="entry name" value="ROK"/>
    <property type="match status" value="1"/>
</dbReference>
<evidence type="ECO:0000313" key="2">
    <source>
        <dbReference type="EMBL" id="PSU95407.1"/>
    </source>
</evidence>
<dbReference type="Proteomes" id="UP000241426">
    <property type="component" value="Unassembled WGS sequence"/>
</dbReference>
<evidence type="ECO:0000313" key="3">
    <source>
        <dbReference type="Proteomes" id="UP000241426"/>
    </source>
</evidence>
<reference evidence="2 3" key="1">
    <citation type="submission" date="2018-01" db="EMBL/GenBank/DDBJ databases">
        <title>Whole genome sequencing of Histamine producing bacteria.</title>
        <authorList>
            <person name="Butler K."/>
        </authorList>
    </citation>
    <scope>NUCLEOTIDE SEQUENCE [LARGE SCALE GENOMIC DNA]</scope>
    <source>
        <strain evidence="2 3">FS-7.2</strain>
    </source>
</reference>
<name>A0A2T3KEA2_9GAMM</name>
<sequence length="386" mass="42997">MKPKSLSLERKILLFEQIINGYQSDEMITRKGLVETNGLRPATVTQLISDLISLNMVKEDTKAQVSGPGRPEVCLIPNLQAFNAVFVYVDSLTIISSLVNLAGEVLFTTNIEVDNREATKEELVLAVESLVIKAIESATPAMTICGITLSLPGIIDRENQVWKYSNRWPNATNISFKSLASTINYKINLVKNLQSELNAFVLENSQLQSRNTLYIHWGEGIGAANYDYQRMTRFREKGLFSELGQTIIDSNGNTLEQAVSLAALRNELSHCLGCLIGNEKQCAEQVIKQSLSSLPCLKTATQTFTRALVNTYLTLFPDTIILTGPFVQNEQVFNLLSQQFFAQLPSYYSSDIQLLVNTNSVKNELQGSIVPFFSQYVNETISKEPC</sequence>
<evidence type="ECO:0008006" key="4">
    <source>
        <dbReference type="Google" id="ProtNLM"/>
    </source>
</evidence>
<protein>
    <recommendedName>
        <fullName evidence="4">ROK family protein</fullName>
    </recommendedName>
</protein>
<dbReference type="Gene3D" id="3.30.420.40">
    <property type="match status" value="2"/>
</dbReference>
<evidence type="ECO:0000256" key="1">
    <source>
        <dbReference type="ARBA" id="ARBA00006479"/>
    </source>
</evidence>
<dbReference type="SUPFAM" id="SSF53067">
    <property type="entry name" value="Actin-like ATPase domain"/>
    <property type="match status" value="2"/>
</dbReference>
<gene>
    <name evidence="2" type="ORF">C9J27_18020</name>
</gene>
<dbReference type="InterPro" id="IPR036388">
    <property type="entry name" value="WH-like_DNA-bd_sf"/>
</dbReference>
<dbReference type="Gene3D" id="1.10.10.10">
    <property type="entry name" value="Winged helix-like DNA-binding domain superfamily/Winged helix DNA-binding domain"/>
    <property type="match status" value="1"/>
</dbReference>
<dbReference type="EMBL" id="PYNF01000019">
    <property type="protein sequence ID" value="PSU95407.1"/>
    <property type="molecule type" value="Genomic_DNA"/>
</dbReference>
<accession>A0A2T3KEA2</accession>
<comment type="similarity">
    <text evidence="1">Belongs to the ROK (NagC/XylR) family.</text>
</comment>
<dbReference type="InterPro" id="IPR043129">
    <property type="entry name" value="ATPase_NBD"/>
</dbReference>
<dbReference type="RefSeq" id="WP_107289917.1">
    <property type="nucleotide sequence ID" value="NZ_PYNF01000019.1"/>
</dbReference>
<proteinExistence type="inferred from homology"/>
<dbReference type="SUPFAM" id="SSF46785">
    <property type="entry name" value="Winged helix' DNA-binding domain"/>
    <property type="match status" value="1"/>
</dbReference>